<dbReference type="AlphaFoldDB" id="A0A2T0WS06"/>
<reference evidence="3 4" key="1">
    <citation type="submission" date="2018-03" db="EMBL/GenBank/DDBJ databases">
        <title>Genomic Encyclopedia of Archaeal and Bacterial Type Strains, Phase II (KMG-II): from individual species to whole genera.</title>
        <authorList>
            <person name="Goeker M."/>
        </authorList>
    </citation>
    <scope>NUCLEOTIDE SEQUENCE [LARGE SCALE GENOMIC DNA]</scope>
    <source>
        <strain evidence="3 4">DSM 100212</strain>
    </source>
</reference>
<evidence type="ECO:0000313" key="3">
    <source>
        <dbReference type="EMBL" id="PRY89481.1"/>
    </source>
</evidence>
<dbReference type="RefSeq" id="WP_106264630.1">
    <property type="nucleotide sequence ID" value="NZ_PVTQ01000006.1"/>
</dbReference>
<feature type="transmembrane region" description="Helical" evidence="2">
    <location>
        <begin position="368"/>
        <end position="390"/>
    </location>
</feature>
<keyword evidence="2" id="KW-0472">Membrane</keyword>
<dbReference type="EMBL" id="PVTQ01000006">
    <property type="protein sequence ID" value="PRY89481.1"/>
    <property type="molecule type" value="Genomic_DNA"/>
</dbReference>
<protein>
    <submittedName>
        <fullName evidence="3">Uncharacterized protein involved in exopolysaccharide biosynthesis</fullName>
    </submittedName>
</protein>
<keyword evidence="1" id="KW-0175">Coiled coil</keyword>
<organism evidence="3 4">
    <name type="scientific">Donghicola tyrosinivorans</name>
    <dbReference type="NCBI Taxonomy" id="1652492"/>
    <lineage>
        <taxon>Bacteria</taxon>
        <taxon>Pseudomonadati</taxon>
        <taxon>Pseudomonadota</taxon>
        <taxon>Alphaproteobacteria</taxon>
        <taxon>Rhodobacterales</taxon>
        <taxon>Roseobacteraceae</taxon>
        <taxon>Donghicola</taxon>
    </lineage>
</organism>
<dbReference type="InterPro" id="IPR050445">
    <property type="entry name" value="Bact_polysacc_biosynth/exp"/>
</dbReference>
<name>A0A2T0WS06_9RHOB</name>
<evidence type="ECO:0000256" key="1">
    <source>
        <dbReference type="SAM" id="Coils"/>
    </source>
</evidence>
<keyword evidence="2" id="KW-1133">Transmembrane helix</keyword>
<evidence type="ECO:0000313" key="4">
    <source>
        <dbReference type="Proteomes" id="UP000238392"/>
    </source>
</evidence>
<keyword evidence="4" id="KW-1185">Reference proteome</keyword>
<keyword evidence="2" id="KW-0812">Transmembrane</keyword>
<accession>A0A2T0WS06</accession>
<dbReference type="PANTHER" id="PTHR32309">
    <property type="entry name" value="TYROSINE-PROTEIN KINASE"/>
    <property type="match status" value="1"/>
</dbReference>
<comment type="caution">
    <text evidence="3">The sequence shown here is derived from an EMBL/GenBank/DDBJ whole genome shotgun (WGS) entry which is preliminary data.</text>
</comment>
<gene>
    <name evidence="3" type="ORF">CLV74_106183</name>
</gene>
<feature type="coiled-coil region" evidence="1">
    <location>
        <begin position="248"/>
        <end position="343"/>
    </location>
</feature>
<sequence>MLDHYRDLIRLYQRTIIVSMICAAALAWTASTLLLKTSPVYKSTVTLNMQPSEEELAFNRTFMGVSQFNPATIITQTHIEVLLSRPVAERTLDILLSQADGQNDLPEPGLFDAIKGFLWRSYATLNYGAFKQVDERDQLINLVRESIEVEFVEGSYILTLTAKSEFPGLAARMANAYANAYINLTRAEFSSGATDLADVVRRLKTEREGEIEDLLAERERVREALKINDLWQEADVLLLSRQETQNAIDEDMLELALRESELAKLKEQLGGGEGSTPVARLEEEIKNRKDRLQLRRDTLRRIDNQLADQAEKERELSRLETRYGALQMDLDELRDRLVNMEMSEATILSQVQVINPAVPPVYPSFPKVLVNTVVAVIVGALVVLMPIILIDVVGMRMRTYSDLQSVLGGHALPSARRGMEQPGLARWRKGRLSGLSREFRAFAEQFGRRMSADDGWTKEHIFVTGFLPYEEIKRLRDVVAMAVEHSNPRRRDENPYVITAIAPVASVKDWDELPDGPIILGVPPAQVDALEIREMQTVGTDHPRQPYMLIWNQ</sequence>
<dbReference type="OrthoDB" id="7689028at2"/>
<dbReference type="Proteomes" id="UP000238392">
    <property type="component" value="Unassembled WGS sequence"/>
</dbReference>
<dbReference type="PANTHER" id="PTHR32309:SF31">
    <property type="entry name" value="CAPSULAR EXOPOLYSACCHARIDE FAMILY"/>
    <property type="match status" value="1"/>
</dbReference>
<proteinExistence type="predicted"/>
<evidence type="ECO:0000256" key="2">
    <source>
        <dbReference type="SAM" id="Phobius"/>
    </source>
</evidence>